<evidence type="ECO:0000256" key="3">
    <source>
        <dbReference type="ARBA" id="ARBA00005417"/>
    </source>
</evidence>
<dbReference type="InterPro" id="IPR027417">
    <property type="entry name" value="P-loop_NTPase"/>
</dbReference>
<dbReference type="InterPro" id="IPR000515">
    <property type="entry name" value="MetI-like"/>
</dbReference>
<evidence type="ECO:0000256" key="13">
    <source>
        <dbReference type="RuleBase" id="RU363032"/>
    </source>
</evidence>
<feature type="transmembrane region" description="Helical" evidence="13">
    <location>
        <begin position="12"/>
        <end position="33"/>
    </location>
</feature>
<evidence type="ECO:0000256" key="10">
    <source>
        <dbReference type="ARBA" id="ARBA00022967"/>
    </source>
</evidence>
<keyword evidence="7 13" id="KW-0812">Transmembrane</keyword>
<evidence type="ECO:0000256" key="12">
    <source>
        <dbReference type="ARBA" id="ARBA00023136"/>
    </source>
</evidence>
<dbReference type="PROSITE" id="PS00211">
    <property type="entry name" value="ABC_TRANSPORTER_1"/>
    <property type="match status" value="1"/>
</dbReference>
<evidence type="ECO:0000256" key="2">
    <source>
        <dbReference type="ARBA" id="ARBA00004651"/>
    </source>
</evidence>
<evidence type="ECO:0000313" key="17">
    <source>
        <dbReference type="EMBL" id="GKY89890.1"/>
    </source>
</evidence>
<keyword evidence="11 13" id="KW-1133">Transmembrane helix</keyword>
<evidence type="ECO:0000256" key="5">
    <source>
        <dbReference type="ARBA" id="ARBA00022475"/>
    </source>
</evidence>
<reference evidence="17" key="1">
    <citation type="journal article" date="2023" name="Int. J. Syst. Evol. Microbiol.">
        <title>Sinisalibacter aestuarii sp. nov., isolated from estuarine sediment of the Arakawa River.</title>
        <authorList>
            <person name="Arafat S.T."/>
            <person name="Hirano S."/>
            <person name="Sato A."/>
            <person name="Takeuchi K."/>
            <person name="Yasuda T."/>
            <person name="Terahara T."/>
            <person name="Hamada M."/>
            <person name="Kobayashi T."/>
        </authorList>
    </citation>
    <scope>NUCLEOTIDE SEQUENCE</scope>
    <source>
        <strain evidence="17">B-399</strain>
    </source>
</reference>
<dbReference type="PANTHER" id="PTHR43297:SF14">
    <property type="entry name" value="ATPASE AAA-TYPE CORE DOMAIN-CONTAINING PROTEIN"/>
    <property type="match status" value="1"/>
</dbReference>
<evidence type="ECO:0000256" key="11">
    <source>
        <dbReference type="ARBA" id="ARBA00022989"/>
    </source>
</evidence>
<dbReference type="EMBL" id="BROH01000015">
    <property type="protein sequence ID" value="GKY89890.1"/>
    <property type="molecule type" value="Genomic_DNA"/>
</dbReference>
<comment type="caution">
    <text evidence="17">The sequence shown here is derived from an EMBL/GenBank/DDBJ whole genome shotgun (WGS) entry which is preliminary data.</text>
</comment>
<dbReference type="Gene3D" id="3.40.50.300">
    <property type="entry name" value="P-loop containing nucleotide triphosphate hydrolases"/>
    <property type="match status" value="1"/>
</dbReference>
<evidence type="ECO:0000256" key="9">
    <source>
        <dbReference type="ARBA" id="ARBA00022840"/>
    </source>
</evidence>
<dbReference type="PANTHER" id="PTHR43297">
    <property type="entry name" value="OLIGOPEPTIDE TRANSPORT ATP-BINDING PROTEIN APPD"/>
    <property type="match status" value="1"/>
</dbReference>
<dbReference type="InterPro" id="IPR017871">
    <property type="entry name" value="ABC_transporter-like_CS"/>
</dbReference>
<keyword evidence="18" id="KW-1185">Reference proteome</keyword>
<name>A0ABQ5LZK3_9RHOB</name>
<evidence type="ECO:0000259" key="15">
    <source>
        <dbReference type="PROSITE" id="PS50893"/>
    </source>
</evidence>
<gene>
    <name evidence="17" type="ORF">STA1M1_37590</name>
</gene>
<feature type="transmembrane region" description="Helical" evidence="13">
    <location>
        <begin position="238"/>
        <end position="264"/>
    </location>
</feature>
<feature type="domain" description="ABC transporter" evidence="15">
    <location>
        <begin position="303"/>
        <end position="553"/>
    </location>
</feature>
<dbReference type="Pfam" id="PF00528">
    <property type="entry name" value="BPD_transp_1"/>
    <property type="match status" value="1"/>
</dbReference>
<dbReference type="Pfam" id="PF00005">
    <property type="entry name" value="ABC_tran"/>
    <property type="match status" value="1"/>
</dbReference>
<dbReference type="Proteomes" id="UP001144205">
    <property type="component" value="Unassembled WGS sequence"/>
</dbReference>
<dbReference type="InterPro" id="IPR003593">
    <property type="entry name" value="AAA+_ATPase"/>
</dbReference>
<dbReference type="InterPro" id="IPR050388">
    <property type="entry name" value="ABC_Ni/Peptide_Import"/>
</dbReference>
<dbReference type="InterPro" id="IPR013563">
    <property type="entry name" value="Oligopep_ABC_C"/>
</dbReference>
<dbReference type="GO" id="GO:0005524">
    <property type="term" value="F:ATP binding"/>
    <property type="evidence" value="ECO:0007669"/>
    <property type="project" value="UniProtKB-KW"/>
</dbReference>
<evidence type="ECO:0000256" key="7">
    <source>
        <dbReference type="ARBA" id="ARBA00022692"/>
    </source>
</evidence>
<evidence type="ECO:0000259" key="16">
    <source>
        <dbReference type="PROSITE" id="PS50928"/>
    </source>
</evidence>
<protein>
    <submittedName>
        <fullName evidence="17">Peptide ABC transporter ATP-binding protein</fullName>
    </submittedName>
</protein>
<keyword evidence="10" id="KW-1278">Translocase</keyword>
<dbReference type="NCBIfam" id="TIGR01727">
    <property type="entry name" value="oligo_HPY"/>
    <property type="match status" value="1"/>
</dbReference>
<dbReference type="SMART" id="SM00382">
    <property type="entry name" value="AAA"/>
    <property type="match status" value="1"/>
</dbReference>
<dbReference type="CDD" id="cd03257">
    <property type="entry name" value="ABC_NikE_OppD_transporters"/>
    <property type="match status" value="1"/>
</dbReference>
<dbReference type="RefSeq" id="WP_281843808.1">
    <property type="nucleotide sequence ID" value="NZ_BROH01000015.1"/>
</dbReference>
<dbReference type="SUPFAM" id="SSF52540">
    <property type="entry name" value="P-loop containing nucleoside triphosphate hydrolases"/>
    <property type="match status" value="1"/>
</dbReference>
<evidence type="ECO:0000256" key="6">
    <source>
        <dbReference type="ARBA" id="ARBA00022519"/>
    </source>
</evidence>
<evidence type="ECO:0000313" key="18">
    <source>
        <dbReference type="Proteomes" id="UP001144205"/>
    </source>
</evidence>
<organism evidence="17 18">
    <name type="scientific">Sinisalibacter aestuarii</name>
    <dbReference type="NCBI Taxonomy" id="2949426"/>
    <lineage>
        <taxon>Bacteria</taxon>
        <taxon>Pseudomonadati</taxon>
        <taxon>Pseudomonadota</taxon>
        <taxon>Alphaproteobacteria</taxon>
        <taxon>Rhodobacterales</taxon>
        <taxon>Roseobacteraceae</taxon>
        <taxon>Sinisalibacter</taxon>
    </lineage>
</organism>
<dbReference type="CDD" id="cd06261">
    <property type="entry name" value="TM_PBP2"/>
    <property type="match status" value="1"/>
</dbReference>
<dbReference type="PROSITE" id="PS50928">
    <property type="entry name" value="ABC_TM1"/>
    <property type="match status" value="1"/>
</dbReference>
<feature type="domain" description="ABC transmembrane type-1" evidence="16">
    <location>
        <begin position="72"/>
        <end position="265"/>
    </location>
</feature>
<keyword evidence="9 17" id="KW-0067">ATP-binding</keyword>
<dbReference type="Gene3D" id="1.10.3720.10">
    <property type="entry name" value="MetI-like"/>
    <property type="match status" value="1"/>
</dbReference>
<dbReference type="InterPro" id="IPR003439">
    <property type="entry name" value="ABC_transporter-like_ATP-bd"/>
</dbReference>
<comment type="subcellular location">
    <subcellularLocation>
        <location evidence="1">Cell inner membrane</location>
        <topology evidence="1">Peripheral membrane protein</topology>
    </subcellularLocation>
    <subcellularLocation>
        <location evidence="2 13">Cell membrane</location>
        <topology evidence="2 13">Multi-pass membrane protein</topology>
    </subcellularLocation>
</comment>
<dbReference type="PROSITE" id="PS50893">
    <property type="entry name" value="ABC_TRANSPORTER_2"/>
    <property type="match status" value="1"/>
</dbReference>
<feature type="transmembrane region" description="Helical" evidence="13">
    <location>
        <begin position="193"/>
        <end position="218"/>
    </location>
</feature>
<comment type="similarity">
    <text evidence="3">Belongs to the ABC transporter superfamily.</text>
</comment>
<keyword evidence="6" id="KW-0997">Cell inner membrane</keyword>
<keyword evidence="4 13" id="KW-0813">Transport</keyword>
<keyword evidence="8" id="KW-0547">Nucleotide-binding</keyword>
<feature type="transmembrane region" description="Helical" evidence="13">
    <location>
        <begin position="74"/>
        <end position="99"/>
    </location>
</feature>
<evidence type="ECO:0000256" key="4">
    <source>
        <dbReference type="ARBA" id="ARBA00022448"/>
    </source>
</evidence>
<comment type="similarity">
    <text evidence="13">Belongs to the binding-protein-dependent transport system permease family.</text>
</comment>
<feature type="region of interest" description="Disordered" evidence="14">
    <location>
        <begin position="272"/>
        <end position="292"/>
    </location>
</feature>
<dbReference type="InterPro" id="IPR035906">
    <property type="entry name" value="MetI-like_sf"/>
</dbReference>
<proteinExistence type="inferred from homology"/>
<keyword evidence="5" id="KW-1003">Cell membrane</keyword>
<evidence type="ECO:0000256" key="14">
    <source>
        <dbReference type="SAM" id="MobiDB-lite"/>
    </source>
</evidence>
<accession>A0ABQ5LZK3</accession>
<keyword evidence="12 13" id="KW-0472">Membrane</keyword>
<evidence type="ECO:0000256" key="1">
    <source>
        <dbReference type="ARBA" id="ARBA00004417"/>
    </source>
</evidence>
<feature type="compositionally biased region" description="Polar residues" evidence="14">
    <location>
        <begin position="278"/>
        <end position="292"/>
    </location>
</feature>
<dbReference type="SUPFAM" id="SSF161098">
    <property type="entry name" value="MetI-like"/>
    <property type="match status" value="1"/>
</dbReference>
<sequence length="634" mass="66353">MKRFSKRIGIEGVVGLTGLVILLAIAVVAPVFLSEPAERMDVLVAAEPASKEYWLGTDNLGRDVLARTLVAARLSIGLAIAATFFKFLVGVPLGAALAIAPKRIRNLGARMIDGALALPSILVAIVITTIIGPSAHGAVIAVAIAGMPTIARLSFTLSASVAGRDYIHGARNLGVSPWYIITRHVIPNTGDTFAVAIASSISLAIVELASLSFLGLGVHPPAYDWGTMLVDGAQSIYSTPWAALGPAAAIAISGIIFSFAGEAIGRLLNPQRRKQGKAGTSTSGGQEVWSTGSGSDAGALISVKGLRVSFPTEDGDGEVAAVRDVDVTINDSEIVGILGESGSGKTLMALSLGVLPPPGAAVSVQSHRFEDVDLNNIDQEAKKKLLATGIALVFQDPSASLNPALRVGTQLTESAIYHRAVPPKVAREAAVKRLQEVGITGAQQVVNQYPHEFSGGMRQRAMIAMGLMNSPKLIIADEPTTALDVTVQAQVLDQLRGINKTHGTAILLISHDIAVLYQICTRIIVMYGGKIVEDAPVDVILNEARHPYTKALLSAVLDATHPKDKPLYAIPGRAPALGEMPSGCPFHPRCSAARAKCKGDFPAMTDVGPNHTVACFQEDGSLAEDLRPLKSVAV</sequence>
<evidence type="ECO:0000256" key="8">
    <source>
        <dbReference type="ARBA" id="ARBA00022741"/>
    </source>
</evidence>
<dbReference type="Pfam" id="PF08352">
    <property type="entry name" value="oligo_HPY"/>
    <property type="match status" value="1"/>
</dbReference>